<dbReference type="PROSITE" id="PS51884">
    <property type="entry name" value="CHAPLIN"/>
    <property type="match status" value="1"/>
</dbReference>
<keyword evidence="6 7" id="KW-0034">Amyloid</keyword>
<reference evidence="10 11" key="1">
    <citation type="journal article" date="2019" name="Int. J. Syst. Evol. Microbiol.">
        <title>The Global Catalogue of Microorganisms (GCM) 10K type strain sequencing project: providing services to taxonomists for standard genome sequencing and annotation.</title>
        <authorList>
            <consortium name="The Broad Institute Genomics Platform"/>
            <consortium name="The Broad Institute Genome Sequencing Center for Infectious Disease"/>
            <person name="Wu L."/>
            <person name="Ma J."/>
        </authorList>
    </citation>
    <scope>NUCLEOTIDE SEQUENCE [LARGE SCALE GENOMIC DNA]</scope>
    <source>
        <strain evidence="10 11">JCM 16374</strain>
    </source>
</reference>
<evidence type="ECO:0000256" key="7">
    <source>
        <dbReference type="PROSITE-ProRule" id="PRU01232"/>
    </source>
</evidence>
<accession>A0ABN3RBA8</accession>
<organism evidence="10 11">
    <name type="scientific">Streptomyces lunalinharesii</name>
    <dbReference type="NCBI Taxonomy" id="333384"/>
    <lineage>
        <taxon>Bacteria</taxon>
        <taxon>Bacillati</taxon>
        <taxon>Actinomycetota</taxon>
        <taxon>Actinomycetes</taxon>
        <taxon>Kitasatosporales</taxon>
        <taxon>Streptomycetaceae</taxon>
        <taxon>Streptomyces</taxon>
    </lineage>
</organism>
<evidence type="ECO:0000256" key="3">
    <source>
        <dbReference type="ARBA" id="ARBA00022525"/>
    </source>
</evidence>
<evidence type="ECO:0000256" key="5">
    <source>
        <dbReference type="ARBA" id="ARBA00022889"/>
    </source>
</evidence>
<keyword evidence="11" id="KW-1185">Reference proteome</keyword>
<dbReference type="EMBL" id="BAAARK010000002">
    <property type="protein sequence ID" value="GAA2647734.1"/>
    <property type="molecule type" value="Genomic_DNA"/>
</dbReference>
<feature type="signal peptide" evidence="8">
    <location>
        <begin position="1"/>
        <end position="27"/>
    </location>
</feature>
<sequence length="81" mass="7871">MKNIKRVAAITMAGAGLALAGAGVASAHDGPQAQGAAVQSPGVVSGNVAQVPVHIPVNVCGNTVSVIGLLNPVFGNTCLNK</sequence>
<keyword evidence="2" id="KW-0134">Cell wall</keyword>
<evidence type="ECO:0000256" key="1">
    <source>
        <dbReference type="ARBA" id="ARBA00004191"/>
    </source>
</evidence>
<comment type="subcellular location">
    <subcellularLocation>
        <location evidence="1">Secreted</location>
        <location evidence="1">Cell wall</location>
    </subcellularLocation>
</comment>
<evidence type="ECO:0000259" key="9">
    <source>
        <dbReference type="PROSITE" id="PS51884"/>
    </source>
</evidence>
<keyword evidence="3" id="KW-0964">Secreted</keyword>
<dbReference type="Proteomes" id="UP001500994">
    <property type="component" value="Unassembled WGS sequence"/>
</dbReference>
<comment type="caution">
    <text evidence="10">The sequence shown here is derived from an EMBL/GenBank/DDBJ whole genome shotgun (WGS) entry which is preliminary data.</text>
</comment>
<dbReference type="InterPro" id="IPR005528">
    <property type="entry name" value="ChpA-H"/>
</dbReference>
<feature type="chain" id="PRO_5046647392" evidence="8">
    <location>
        <begin position="28"/>
        <end position="81"/>
    </location>
</feature>
<evidence type="ECO:0000313" key="10">
    <source>
        <dbReference type="EMBL" id="GAA2647734.1"/>
    </source>
</evidence>
<dbReference type="Pfam" id="PF03777">
    <property type="entry name" value="ChpA-C"/>
    <property type="match status" value="1"/>
</dbReference>
<evidence type="ECO:0000256" key="2">
    <source>
        <dbReference type="ARBA" id="ARBA00022512"/>
    </source>
</evidence>
<keyword evidence="4 8" id="KW-0732">Signal</keyword>
<name>A0ABN3RBA8_9ACTN</name>
<gene>
    <name evidence="10" type="primary">chpH_1</name>
    <name evidence="10" type="ORF">GCM10009864_08340</name>
</gene>
<evidence type="ECO:0000256" key="6">
    <source>
        <dbReference type="ARBA" id="ARBA00023087"/>
    </source>
</evidence>
<evidence type="ECO:0000256" key="4">
    <source>
        <dbReference type="ARBA" id="ARBA00022729"/>
    </source>
</evidence>
<proteinExistence type="predicted"/>
<protein>
    <submittedName>
        <fullName evidence="10">Chaplin ChpH</fullName>
    </submittedName>
</protein>
<feature type="domain" description="Chaplin" evidence="9">
    <location>
        <begin position="40"/>
        <end position="80"/>
    </location>
</feature>
<evidence type="ECO:0000313" key="11">
    <source>
        <dbReference type="Proteomes" id="UP001500994"/>
    </source>
</evidence>
<evidence type="ECO:0000256" key="8">
    <source>
        <dbReference type="SAM" id="SignalP"/>
    </source>
</evidence>
<keyword evidence="5" id="KW-0130">Cell adhesion</keyword>